<reference evidence="3 4" key="1">
    <citation type="submission" date="2016-10" db="EMBL/GenBank/DDBJ databases">
        <authorList>
            <person name="de Groot N.N."/>
        </authorList>
    </citation>
    <scope>NUCLEOTIDE SEQUENCE [LARGE SCALE GENOMIC DNA]</scope>
    <source>
        <strain evidence="3 4">DSM 5522</strain>
    </source>
</reference>
<sequence>MTTKEISVKELIGKGYNYFWKCKKRYRVVKGSRGSKKSKTAAIQRIVRIVQYPLCNYLCVRRFANTIRDSIYADCKWAIKKLGLEDYFIYKTSPLEIIYVPTGQKILFRGLDEGTKVTSITVDTGVLNFVDIEEAYEIEEADFEKLEMSIRGEVPEGYFKQITLLFNPWSANSWLKRRFFDTPDDDVLTLTTTWRCNEWLDESDKNIFLKMEKNNPRRARIESFGEWGISEGLIYEKVKTIAFDVKKIRTTPGIKAAFGLDFGFTDPNAFVCLLIDEANEKLYVFDEWYQSGITNKIIACKIKEKGYGGQRIICDCAEPKSIQELKNEQIKAEPSRKGRDSVNHGIQLIQNYEIYVHPKCTEFKKEIENYCYLKDRSGRMTDKPDHEFSHGMDAMRYAVTKALLPERYGW</sequence>
<evidence type="ECO:0000313" key="4">
    <source>
        <dbReference type="Proteomes" id="UP000198838"/>
    </source>
</evidence>
<accession>A0A1I1AP98</accession>
<dbReference type="Gene3D" id="3.30.420.280">
    <property type="match status" value="1"/>
</dbReference>
<dbReference type="Pfam" id="PF17288">
    <property type="entry name" value="Terminase_3C"/>
    <property type="match status" value="1"/>
</dbReference>
<dbReference type="OrthoDB" id="9768556at2"/>
<dbReference type="EMBL" id="FOJY01000036">
    <property type="protein sequence ID" value="SFB39869.1"/>
    <property type="molecule type" value="Genomic_DNA"/>
</dbReference>
<dbReference type="InterPro" id="IPR052380">
    <property type="entry name" value="Viral_DNA_packaging_terminase"/>
</dbReference>
<proteinExistence type="predicted"/>
<dbReference type="Proteomes" id="UP000198838">
    <property type="component" value="Unassembled WGS sequence"/>
</dbReference>
<gene>
    <name evidence="3" type="ORF">SAMN05216249_1363</name>
</gene>
<dbReference type="PANTHER" id="PTHR39184">
    <property type="match status" value="1"/>
</dbReference>
<dbReference type="InterPro" id="IPR035412">
    <property type="entry name" value="Terminase_L_N"/>
</dbReference>
<feature type="domain" description="Phage terminase large subunit C-terminal" evidence="2">
    <location>
        <begin position="261"/>
        <end position="400"/>
    </location>
</feature>
<dbReference type="Gene3D" id="3.40.50.300">
    <property type="entry name" value="P-loop containing nucleotide triphosphate hydrolases"/>
    <property type="match status" value="1"/>
</dbReference>
<dbReference type="InterPro" id="IPR035413">
    <property type="entry name" value="Terminase_L_C"/>
</dbReference>
<feature type="domain" description="Phage terminase large subunit N-terminal" evidence="1">
    <location>
        <begin position="23"/>
        <end position="226"/>
    </location>
</feature>
<evidence type="ECO:0000259" key="2">
    <source>
        <dbReference type="Pfam" id="PF17288"/>
    </source>
</evidence>
<evidence type="ECO:0000259" key="1">
    <source>
        <dbReference type="Pfam" id="PF04466"/>
    </source>
</evidence>
<dbReference type="Pfam" id="PF04466">
    <property type="entry name" value="Terminase_3"/>
    <property type="match status" value="1"/>
</dbReference>
<dbReference type="NCBIfam" id="TIGR01547">
    <property type="entry name" value="phage_term_2"/>
    <property type="match status" value="1"/>
</dbReference>
<evidence type="ECO:0000313" key="3">
    <source>
        <dbReference type="EMBL" id="SFB39869.1"/>
    </source>
</evidence>
<protein>
    <submittedName>
        <fullName evidence="3">Phage terminase large subunit</fullName>
    </submittedName>
</protein>
<name>A0A1I1AP98_9FIRM</name>
<dbReference type="PANTHER" id="PTHR39184:SF1">
    <property type="entry name" value="PBSX PHAGE TERMINASE LARGE SUBUNIT"/>
    <property type="match status" value="1"/>
</dbReference>
<dbReference type="STRING" id="1120918.SAMN05216249_1363"/>
<dbReference type="InterPro" id="IPR006437">
    <property type="entry name" value="Phage_terminase_lsu"/>
</dbReference>
<dbReference type="InterPro" id="IPR027417">
    <property type="entry name" value="P-loop_NTPase"/>
</dbReference>
<keyword evidence="4" id="KW-1185">Reference proteome</keyword>
<dbReference type="AlphaFoldDB" id="A0A1I1AP98"/>
<organism evidence="3 4">
    <name type="scientific">Acetitomaculum ruminis DSM 5522</name>
    <dbReference type="NCBI Taxonomy" id="1120918"/>
    <lineage>
        <taxon>Bacteria</taxon>
        <taxon>Bacillati</taxon>
        <taxon>Bacillota</taxon>
        <taxon>Clostridia</taxon>
        <taxon>Lachnospirales</taxon>
        <taxon>Lachnospiraceae</taxon>
        <taxon>Acetitomaculum</taxon>
    </lineage>
</organism>